<reference evidence="1" key="2">
    <citation type="submission" date="2025-08" db="UniProtKB">
        <authorList>
            <consortium name="Ensembl"/>
        </authorList>
    </citation>
    <scope>IDENTIFICATION</scope>
</reference>
<reference evidence="1 2" key="1">
    <citation type="submission" date="2020-10" db="EMBL/GenBank/DDBJ databases">
        <title>Pygocentrus nattereri (red-bellied piranha) genome, fPygNat1, primary haplotype.</title>
        <authorList>
            <person name="Myers G."/>
            <person name="Meyer A."/>
            <person name="Karagic N."/>
            <person name="Pippel M."/>
            <person name="Winkler S."/>
            <person name="Tracey A."/>
            <person name="Wood J."/>
            <person name="Formenti G."/>
            <person name="Howe K."/>
            <person name="Fedrigo O."/>
            <person name="Jarvis E.D."/>
        </authorList>
    </citation>
    <scope>NUCLEOTIDE SEQUENCE [LARGE SCALE GENOMIC DNA]</scope>
</reference>
<name>A0AAR2L3M6_PYGNA</name>
<dbReference type="PANTHER" id="PTHR31025:SF31">
    <property type="entry name" value="SI:CH211-166E11.5"/>
    <property type="match status" value="1"/>
</dbReference>
<dbReference type="AlphaFoldDB" id="A0AAR2L3M6"/>
<dbReference type="Proteomes" id="UP001501920">
    <property type="component" value="Chromosome 16"/>
</dbReference>
<organism evidence="1 2">
    <name type="scientific">Pygocentrus nattereri</name>
    <name type="common">Red-bellied piranha</name>
    <dbReference type="NCBI Taxonomy" id="42514"/>
    <lineage>
        <taxon>Eukaryota</taxon>
        <taxon>Metazoa</taxon>
        <taxon>Chordata</taxon>
        <taxon>Craniata</taxon>
        <taxon>Vertebrata</taxon>
        <taxon>Euteleostomi</taxon>
        <taxon>Actinopterygii</taxon>
        <taxon>Neopterygii</taxon>
        <taxon>Teleostei</taxon>
        <taxon>Ostariophysi</taxon>
        <taxon>Characiformes</taxon>
        <taxon>Characoidei</taxon>
        <taxon>Pygocentrus</taxon>
    </lineage>
</organism>
<dbReference type="Ensembl" id="ENSPNAT00000082627.1">
    <property type="protein sequence ID" value="ENSPNAP00000071203.1"/>
    <property type="gene ID" value="ENSPNAG00000032084.1"/>
</dbReference>
<reference evidence="1" key="3">
    <citation type="submission" date="2025-09" db="UniProtKB">
        <authorList>
            <consortium name="Ensembl"/>
        </authorList>
    </citation>
    <scope>IDENTIFICATION</scope>
</reference>
<dbReference type="PANTHER" id="PTHR31025">
    <property type="entry name" value="SI:CH211-196P9.1-RELATED"/>
    <property type="match status" value="1"/>
</dbReference>
<proteinExistence type="predicted"/>
<accession>A0AAR2L3M6</accession>
<evidence type="ECO:0000313" key="2">
    <source>
        <dbReference type="Proteomes" id="UP001501920"/>
    </source>
</evidence>
<keyword evidence="2" id="KW-1185">Reference proteome</keyword>
<protein>
    <recommendedName>
        <fullName evidence="3">PB1 domain-containing protein</fullName>
    </recommendedName>
</protein>
<evidence type="ECO:0000313" key="1">
    <source>
        <dbReference type="Ensembl" id="ENSPNAP00000071203.1"/>
    </source>
</evidence>
<evidence type="ECO:0008006" key="3">
    <source>
        <dbReference type="Google" id="ProtNLM"/>
    </source>
</evidence>
<sequence>MSVQLRVIIEEHDIRKLMLPSGIPNTVEDLVSLIVKTFQLHGEFGLLYEDTDFGNQFFSVTSTAELHDKATVKIIRKEPTIVLDLHPVDELGLSSTLSSVDTTADESEIYTSTVDEDDDHASFSSQDTVLPVSCRTAPWPVPFQLPEFSRDIELILAEANKSFLASGTHFRDASVKSAIMQDLAKAIFSYTAYPSSLQIASVAEALVEKFPCLKEPGSFSGMYGWQQRLKYKMHNYRAKLKARKYAYPEIEVNMLKRKLPSNTTPAKNVRRPKKAEVNYLPPHPVGENQDTLEKERLELVEEITKKNNAKIIMEKMSKTFSSRRVEVVTLSPAVSVFKERWPALFSEAQITAEFRRITTVALEETFMLKLDWYTPRLIQLFRAKGGAAGARMHPLLNDVNESQSVEKKRDAVVCCLMEYLGEHQEDLFQDCQSEHEDHTDQTMKVIVIHDAMSEDDPADVFVVIEGIQVLKGCGNKTKACVLLMGLIYALNLEYPKKLKYTFEVFQKIFLELDGAKLLKRVHSLKSKLME</sequence>
<dbReference type="GeneTree" id="ENSGT00950000182912"/>